<feature type="transmembrane region" description="Helical" evidence="1">
    <location>
        <begin position="75"/>
        <end position="95"/>
    </location>
</feature>
<feature type="transmembrane region" description="Helical" evidence="1">
    <location>
        <begin position="132"/>
        <end position="160"/>
    </location>
</feature>
<sequence length="191" mass="19500">MKNAQTVGWNLWLQWVLAYALGSLAGGAIARPLGEAVGSVLGAAVAGLVVGAALGLAQAVVLGRYLKAGTPWIRATALGSALGSLLGGTAEWLVLNRMGLPDLPSHVLGMTVVGACLGGAQWWAARKQFPQFGWWILGNTIALALGPIVTLLAVLALGYFGPAVAVFLRPLVSAAVSGGVLVGLLREAKIE</sequence>
<accession>A0ABY3PQ73</accession>
<keyword evidence="3" id="KW-1185">Reference proteome</keyword>
<dbReference type="EMBL" id="CP063845">
    <property type="protein sequence ID" value="UFP95836.1"/>
    <property type="molecule type" value="Genomic_DNA"/>
</dbReference>
<dbReference type="RefSeq" id="WP_230843059.1">
    <property type="nucleotide sequence ID" value="NZ_CP063845.1"/>
</dbReference>
<keyword evidence="1" id="KW-1133">Transmembrane helix</keyword>
<feature type="transmembrane region" description="Helical" evidence="1">
    <location>
        <begin position="40"/>
        <end position="63"/>
    </location>
</feature>
<organism evidence="2 3">
    <name type="scientific">Gloeobacter morelensis MG652769</name>
    <dbReference type="NCBI Taxonomy" id="2781736"/>
    <lineage>
        <taxon>Bacteria</taxon>
        <taxon>Bacillati</taxon>
        <taxon>Cyanobacteriota</taxon>
        <taxon>Cyanophyceae</taxon>
        <taxon>Gloeobacterales</taxon>
        <taxon>Gloeobacteraceae</taxon>
        <taxon>Gloeobacter</taxon>
        <taxon>Gloeobacter morelensis</taxon>
    </lineage>
</organism>
<keyword evidence="1" id="KW-0472">Membrane</keyword>
<name>A0ABY3PQ73_9CYAN</name>
<keyword evidence="1" id="KW-0812">Transmembrane</keyword>
<protein>
    <submittedName>
        <fullName evidence="2">Uncharacterized protein</fullName>
    </submittedName>
</protein>
<gene>
    <name evidence="2" type="ORF">ISF26_06275</name>
</gene>
<reference evidence="2 3" key="1">
    <citation type="journal article" date="2021" name="Genome Biol. Evol.">
        <title>Complete Genome Sequencing of a Novel Gloeobacter Species from a Waterfall Cave in Mexico.</title>
        <authorList>
            <person name="Saw J.H."/>
            <person name="Cardona T."/>
            <person name="Montejano G."/>
        </authorList>
    </citation>
    <scope>NUCLEOTIDE SEQUENCE [LARGE SCALE GENOMIC DNA]</scope>
    <source>
        <strain evidence="2">MG652769</strain>
    </source>
</reference>
<evidence type="ECO:0000313" key="2">
    <source>
        <dbReference type="EMBL" id="UFP95836.1"/>
    </source>
</evidence>
<feature type="transmembrane region" description="Helical" evidence="1">
    <location>
        <begin position="166"/>
        <end position="185"/>
    </location>
</feature>
<feature type="transmembrane region" description="Helical" evidence="1">
    <location>
        <begin position="107"/>
        <end position="125"/>
    </location>
</feature>
<proteinExistence type="predicted"/>
<evidence type="ECO:0000313" key="3">
    <source>
        <dbReference type="Proteomes" id="UP001054846"/>
    </source>
</evidence>
<dbReference type="Proteomes" id="UP001054846">
    <property type="component" value="Chromosome"/>
</dbReference>
<evidence type="ECO:0000256" key="1">
    <source>
        <dbReference type="SAM" id="Phobius"/>
    </source>
</evidence>